<evidence type="ECO:0008006" key="3">
    <source>
        <dbReference type="Google" id="ProtNLM"/>
    </source>
</evidence>
<dbReference type="SUPFAM" id="SSF89550">
    <property type="entry name" value="PHP domain-like"/>
    <property type="match status" value="1"/>
</dbReference>
<dbReference type="InterPro" id="IPR016195">
    <property type="entry name" value="Pol/histidinol_Pase-like"/>
</dbReference>
<proteinExistence type="predicted"/>
<dbReference type="EMBL" id="AP021906">
    <property type="protein sequence ID" value="BBP91402.1"/>
    <property type="molecule type" value="Genomic_DNA"/>
</dbReference>
<name>A0A5S9MFK2_BACIA</name>
<organism evidence="1 2">
    <name type="scientific">Bacillus safensis</name>
    <dbReference type="NCBI Taxonomy" id="561879"/>
    <lineage>
        <taxon>Bacteria</taxon>
        <taxon>Bacillati</taxon>
        <taxon>Bacillota</taxon>
        <taxon>Bacilli</taxon>
        <taxon>Bacillales</taxon>
        <taxon>Bacillaceae</taxon>
        <taxon>Bacillus</taxon>
    </lineage>
</organism>
<sequence>MRRKNGTALELNSNPSRLDLKTEHLMKANEAGVNIMINTDAHNIAMLDHMEVGVTAARKGWTPKSKCREYFFSKRDQKVFNA</sequence>
<dbReference type="GO" id="GO:0008270">
    <property type="term" value="F:zinc ion binding"/>
    <property type="evidence" value="ECO:0007669"/>
    <property type="project" value="TreeGrafter"/>
</dbReference>
<dbReference type="GO" id="GO:0005829">
    <property type="term" value="C:cytosol"/>
    <property type="evidence" value="ECO:0007669"/>
    <property type="project" value="TreeGrafter"/>
</dbReference>
<dbReference type="GO" id="GO:0042578">
    <property type="term" value="F:phosphoric ester hydrolase activity"/>
    <property type="evidence" value="ECO:0007669"/>
    <property type="project" value="TreeGrafter"/>
</dbReference>
<accession>A0A5S9MFK2</accession>
<dbReference type="Proteomes" id="UP000464658">
    <property type="component" value="Chromosome"/>
</dbReference>
<dbReference type="AlphaFoldDB" id="A0A5S9MFK2"/>
<evidence type="ECO:0000313" key="1">
    <source>
        <dbReference type="EMBL" id="BBP91402.1"/>
    </source>
</evidence>
<evidence type="ECO:0000313" key="2">
    <source>
        <dbReference type="Proteomes" id="UP000464658"/>
    </source>
</evidence>
<protein>
    <recommendedName>
        <fullName evidence="3">PHP domain-containing protein</fullName>
    </recommendedName>
</protein>
<dbReference type="PANTHER" id="PTHR36928">
    <property type="entry name" value="PHOSPHATASE YCDX-RELATED"/>
    <property type="match status" value="1"/>
</dbReference>
<dbReference type="InterPro" id="IPR050243">
    <property type="entry name" value="PHP_phosphatase"/>
</dbReference>
<dbReference type="Gene3D" id="3.20.20.140">
    <property type="entry name" value="Metal-dependent hydrolases"/>
    <property type="match status" value="1"/>
</dbReference>
<dbReference type="PANTHER" id="PTHR36928:SF1">
    <property type="entry name" value="PHOSPHATASE YCDX-RELATED"/>
    <property type="match status" value="1"/>
</dbReference>
<gene>
    <name evidence="1" type="ORF">BsIDN1_50200</name>
</gene>
<reference evidence="1 2" key="1">
    <citation type="submission" date="2019-12" db="EMBL/GenBank/DDBJ databases">
        <title>Full genome sequence of a Bacillus safensis strain isolated from commercially available natto in Indonesia.</title>
        <authorList>
            <person name="Yoshida M."/>
            <person name="Uomi M."/>
            <person name="Waturangi D."/>
            <person name="Ekaputri J.J."/>
            <person name="Setiamarga D.H.E."/>
        </authorList>
    </citation>
    <scope>NUCLEOTIDE SEQUENCE [LARGE SCALE GENOMIC DNA]</scope>
    <source>
        <strain evidence="1 2">IDN1</strain>
    </source>
</reference>